<accession>S7WM18</accession>
<reference evidence="1 2" key="1">
    <citation type="journal article" date="2013" name="Genome Announc.">
        <title>Draft Genome Sequence of Cyclobacterium qasimii Strain M12-11BT, Isolated from Arctic Marine Sediment.</title>
        <authorList>
            <person name="Shivaji S."/>
            <person name="Ara S."/>
            <person name="Singh A."/>
            <person name="Kumar Pinnaka A."/>
        </authorList>
    </citation>
    <scope>NUCLEOTIDE SEQUENCE [LARGE SCALE GENOMIC DNA]</scope>
    <source>
        <strain evidence="1 2">M12-11B</strain>
    </source>
</reference>
<dbReference type="Proteomes" id="UP000014974">
    <property type="component" value="Unassembled WGS sequence"/>
</dbReference>
<evidence type="ECO:0000313" key="1">
    <source>
        <dbReference type="EMBL" id="EPR65223.1"/>
    </source>
</evidence>
<dbReference type="AlphaFoldDB" id="S7WM18"/>
<dbReference type="EMBL" id="ATNM01000197">
    <property type="protein sequence ID" value="EPR65223.1"/>
    <property type="molecule type" value="Genomic_DNA"/>
</dbReference>
<sequence length="38" mass="4321">MLKALMKKQKNTSPTAYLNLLQGAKVNNSSQLIRESWD</sequence>
<name>S7WM18_9BACT</name>
<comment type="caution">
    <text evidence="1">The sequence shown here is derived from an EMBL/GenBank/DDBJ whole genome shotgun (WGS) entry which is preliminary data.</text>
</comment>
<proteinExistence type="predicted"/>
<evidence type="ECO:0000313" key="2">
    <source>
        <dbReference type="Proteomes" id="UP000014974"/>
    </source>
</evidence>
<protein>
    <submittedName>
        <fullName evidence="1">Uncharacterized protein</fullName>
    </submittedName>
</protein>
<organism evidence="1 2">
    <name type="scientific">Cyclobacterium qasimii M12-11B</name>
    <dbReference type="NCBI Taxonomy" id="641524"/>
    <lineage>
        <taxon>Bacteria</taxon>
        <taxon>Pseudomonadati</taxon>
        <taxon>Bacteroidota</taxon>
        <taxon>Cytophagia</taxon>
        <taxon>Cytophagales</taxon>
        <taxon>Cyclobacteriaceae</taxon>
        <taxon>Cyclobacterium</taxon>
    </lineage>
</organism>
<gene>
    <name evidence="1" type="ORF">ADICYQ_5756</name>
</gene>